<evidence type="ECO:0000313" key="3">
    <source>
        <dbReference type="Proteomes" id="UP001153269"/>
    </source>
</evidence>
<gene>
    <name evidence="2" type="ORF">PLEPLA_LOCUS21803</name>
</gene>
<dbReference type="AlphaFoldDB" id="A0A9N7YNL1"/>
<name>A0A9N7YNL1_PLEPL</name>
<organism evidence="2 3">
    <name type="scientific">Pleuronectes platessa</name>
    <name type="common">European plaice</name>
    <dbReference type="NCBI Taxonomy" id="8262"/>
    <lineage>
        <taxon>Eukaryota</taxon>
        <taxon>Metazoa</taxon>
        <taxon>Chordata</taxon>
        <taxon>Craniata</taxon>
        <taxon>Vertebrata</taxon>
        <taxon>Euteleostomi</taxon>
        <taxon>Actinopterygii</taxon>
        <taxon>Neopterygii</taxon>
        <taxon>Teleostei</taxon>
        <taxon>Neoteleostei</taxon>
        <taxon>Acanthomorphata</taxon>
        <taxon>Carangaria</taxon>
        <taxon>Pleuronectiformes</taxon>
        <taxon>Pleuronectoidei</taxon>
        <taxon>Pleuronectidae</taxon>
        <taxon>Pleuronectes</taxon>
    </lineage>
</organism>
<comment type="caution">
    <text evidence="2">The sequence shown here is derived from an EMBL/GenBank/DDBJ whole genome shotgun (WGS) entry which is preliminary data.</text>
</comment>
<feature type="region of interest" description="Disordered" evidence="1">
    <location>
        <begin position="1"/>
        <end position="22"/>
    </location>
</feature>
<dbReference type="Proteomes" id="UP001153269">
    <property type="component" value="Unassembled WGS sequence"/>
</dbReference>
<protein>
    <submittedName>
        <fullName evidence="2">Uncharacterized protein</fullName>
    </submittedName>
</protein>
<accession>A0A9N7YNL1</accession>
<evidence type="ECO:0000256" key="1">
    <source>
        <dbReference type="SAM" id="MobiDB-lite"/>
    </source>
</evidence>
<sequence length="193" mass="21312">MPHDKAEPPPHRREQPSTNGHIEQDNVCTGILIDGLRPCPCAAPRPISSAGFDLAWLMNHKPVKARVCDIVELCRWLSTLMSAGSAALQRAPEGSPLSRGRSCTTYSQLLVFRHNKRSIHSVTNLPRHDKYDSNGTVNAPRTPVVAEGAAAIRANGRGDVELEHFQERLTLPVKSECSHPDKTSTLEKRQKDK</sequence>
<feature type="region of interest" description="Disordered" evidence="1">
    <location>
        <begin position="174"/>
        <end position="193"/>
    </location>
</feature>
<feature type="compositionally biased region" description="Basic and acidic residues" evidence="1">
    <location>
        <begin position="1"/>
        <end position="15"/>
    </location>
</feature>
<evidence type="ECO:0000313" key="2">
    <source>
        <dbReference type="EMBL" id="CAB1433712.1"/>
    </source>
</evidence>
<feature type="compositionally biased region" description="Basic and acidic residues" evidence="1">
    <location>
        <begin position="176"/>
        <end position="193"/>
    </location>
</feature>
<proteinExistence type="predicted"/>
<dbReference type="EMBL" id="CADEAL010001589">
    <property type="protein sequence ID" value="CAB1433712.1"/>
    <property type="molecule type" value="Genomic_DNA"/>
</dbReference>
<reference evidence="2" key="1">
    <citation type="submission" date="2020-03" db="EMBL/GenBank/DDBJ databases">
        <authorList>
            <person name="Weist P."/>
        </authorList>
    </citation>
    <scope>NUCLEOTIDE SEQUENCE</scope>
</reference>
<keyword evidence="3" id="KW-1185">Reference proteome</keyword>